<evidence type="ECO:0000313" key="2">
    <source>
        <dbReference type="Proteomes" id="UP000199444"/>
    </source>
</evidence>
<dbReference type="AlphaFoldDB" id="A0A1H0XW39"/>
<dbReference type="STRING" id="553311.SAMN05216231_0238"/>
<gene>
    <name evidence="1" type="ORF">SAMN05216231_0238</name>
</gene>
<evidence type="ECO:0000313" key="1">
    <source>
        <dbReference type="EMBL" id="SDQ06876.1"/>
    </source>
</evidence>
<dbReference type="RefSeq" id="WP_175559414.1">
    <property type="nucleotide sequence ID" value="NZ_FNKD01000001.1"/>
</dbReference>
<sequence length="203" mass="23887">MEKKFLLRMNNRLFKRVEELAGKKSLNEYLNNIIQEHVEKKVGEESNMDKIEIGNFKLKDLREAVTVTQKRWYMEILENYNIYFFSPTRKVSPMMYIFFYSDSSCEYPNSISHVGKVSLIYRGLDSSSIQALPELKKLLQDNRYSDEILSWNNYQIAVLSNVEKLRQPIDLTKDYLNHPRIIVNRTTTIGKALSASKIDDLFQ</sequence>
<name>A0A1H0XW39_9BACI</name>
<reference evidence="1 2" key="1">
    <citation type="submission" date="2016-10" db="EMBL/GenBank/DDBJ databases">
        <authorList>
            <person name="de Groot N.N."/>
        </authorList>
    </citation>
    <scope>NUCLEOTIDE SEQUENCE [LARGE SCALE GENOMIC DNA]</scope>
    <source>
        <strain evidence="1 2">CGMCC 1.10449</strain>
    </source>
</reference>
<dbReference type="Proteomes" id="UP000199444">
    <property type="component" value="Unassembled WGS sequence"/>
</dbReference>
<organism evidence="1 2">
    <name type="scientific">Virgibacillus salinus</name>
    <dbReference type="NCBI Taxonomy" id="553311"/>
    <lineage>
        <taxon>Bacteria</taxon>
        <taxon>Bacillati</taxon>
        <taxon>Bacillota</taxon>
        <taxon>Bacilli</taxon>
        <taxon>Bacillales</taxon>
        <taxon>Bacillaceae</taxon>
        <taxon>Virgibacillus</taxon>
    </lineage>
</organism>
<keyword evidence="2" id="KW-1185">Reference proteome</keyword>
<dbReference type="EMBL" id="FNKD01000001">
    <property type="protein sequence ID" value="SDQ06876.1"/>
    <property type="molecule type" value="Genomic_DNA"/>
</dbReference>
<proteinExistence type="predicted"/>
<accession>A0A1H0XW39</accession>
<protein>
    <submittedName>
        <fullName evidence="1">Uncharacterized protein</fullName>
    </submittedName>
</protein>